<dbReference type="InterPro" id="IPR013977">
    <property type="entry name" value="GcvT_C"/>
</dbReference>
<evidence type="ECO:0000313" key="2">
    <source>
        <dbReference type="EMBL" id="CAB5065870.1"/>
    </source>
</evidence>
<dbReference type="Pfam" id="PF08669">
    <property type="entry name" value="GCV_T_C"/>
    <property type="match status" value="1"/>
</dbReference>
<dbReference type="AlphaFoldDB" id="A0A6J7UJ56"/>
<dbReference type="InterPro" id="IPR029043">
    <property type="entry name" value="GcvT/YgfZ_C"/>
</dbReference>
<feature type="domain" description="Aminomethyltransferase C-terminal" evidence="1">
    <location>
        <begin position="2"/>
        <end position="57"/>
    </location>
</feature>
<accession>A0A6J7UJ56</accession>
<proteinExistence type="predicted"/>
<dbReference type="SUPFAM" id="SSF101790">
    <property type="entry name" value="Aminomethyltransferase beta-barrel domain"/>
    <property type="match status" value="1"/>
</dbReference>
<dbReference type="Gene3D" id="2.40.30.110">
    <property type="entry name" value="Aminomethyltransferase beta-barrel domains"/>
    <property type="match status" value="1"/>
</dbReference>
<protein>
    <submittedName>
        <fullName evidence="2">Unannotated protein</fullName>
    </submittedName>
</protein>
<dbReference type="EMBL" id="CAFBQW010000078">
    <property type="protein sequence ID" value="CAB5065870.1"/>
    <property type="molecule type" value="Genomic_DNA"/>
</dbReference>
<sequence>MLRNGEVIGQLSSGNFSPTLGYGIALAFLDPSVQVGDQVMIDQRGTQVAAEVVKLPFLSQT</sequence>
<name>A0A6J7UJ56_9ZZZZ</name>
<reference evidence="2" key="1">
    <citation type="submission" date="2020-05" db="EMBL/GenBank/DDBJ databases">
        <authorList>
            <person name="Chiriac C."/>
            <person name="Salcher M."/>
            <person name="Ghai R."/>
            <person name="Kavagutti S V."/>
        </authorList>
    </citation>
    <scope>NUCLEOTIDE SEQUENCE</scope>
</reference>
<evidence type="ECO:0000259" key="1">
    <source>
        <dbReference type="Pfam" id="PF08669"/>
    </source>
</evidence>
<gene>
    <name evidence="2" type="ORF">UFOPK4354_00839</name>
</gene>
<organism evidence="2">
    <name type="scientific">freshwater metagenome</name>
    <dbReference type="NCBI Taxonomy" id="449393"/>
    <lineage>
        <taxon>unclassified sequences</taxon>
        <taxon>metagenomes</taxon>
        <taxon>ecological metagenomes</taxon>
    </lineage>
</organism>